<dbReference type="Pfam" id="PF14361">
    <property type="entry name" value="RsbRD_N"/>
    <property type="match status" value="1"/>
</dbReference>
<dbReference type="InterPro" id="IPR041522">
    <property type="entry name" value="CdaR_GGDEF"/>
</dbReference>
<evidence type="ECO:0000259" key="4">
    <source>
        <dbReference type="Pfam" id="PF17853"/>
    </source>
</evidence>
<gene>
    <name evidence="5" type="ORF">EUA94_17880</name>
</gene>
<dbReference type="AlphaFoldDB" id="A0A4Q2SNG6"/>
<dbReference type="InterPro" id="IPR025751">
    <property type="entry name" value="RsbRD_N_dom"/>
</dbReference>
<dbReference type="InterPro" id="IPR051448">
    <property type="entry name" value="CdaR-like_regulators"/>
</dbReference>
<dbReference type="RefSeq" id="WP_129428254.1">
    <property type="nucleotide sequence ID" value="NZ_SDWV01000022.1"/>
</dbReference>
<dbReference type="Pfam" id="PF17853">
    <property type="entry name" value="GGDEF_2"/>
    <property type="match status" value="1"/>
</dbReference>
<dbReference type="InterPro" id="IPR025736">
    <property type="entry name" value="PucR_C-HTH_dom"/>
</dbReference>
<dbReference type="Gene3D" id="1.10.10.2840">
    <property type="entry name" value="PucR C-terminal helix-turn-helix domain"/>
    <property type="match status" value="1"/>
</dbReference>
<reference evidence="5 6" key="1">
    <citation type="submission" date="2019-01" db="EMBL/GenBank/DDBJ databases">
        <title>Novel species of Nocardioides.</title>
        <authorList>
            <person name="Liu Q."/>
            <person name="X Y.-H."/>
        </authorList>
    </citation>
    <scope>NUCLEOTIDE SEQUENCE [LARGE SCALE GENOMIC DNA]</scope>
    <source>
        <strain evidence="5 6">HLT2-9</strain>
    </source>
</reference>
<dbReference type="InterPro" id="IPR042070">
    <property type="entry name" value="PucR_C-HTH_sf"/>
</dbReference>
<protein>
    <submittedName>
        <fullName evidence="5">CdaR family transcriptional regulator</fullName>
    </submittedName>
</protein>
<feature type="domain" description="PucR C-terminal helix-turn-helix" evidence="2">
    <location>
        <begin position="330"/>
        <end position="383"/>
    </location>
</feature>
<dbReference type="Proteomes" id="UP000291101">
    <property type="component" value="Unassembled WGS sequence"/>
</dbReference>
<evidence type="ECO:0000313" key="6">
    <source>
        <dbReference type="Proteomes" id="UP000291101"/>
    </source>
</evidence>
<accession>A0A4Q2SNG6</accession>
<dbReference type="EMBL" id="SDWV01000022">
    <property type="protein sequence ID" value="RYC05619.1"/>
    <property type="molecule type" value="Genomic_DNA"/>
</dbReference>
<proteinExistence type="inferred from homology"/>
<organism evidence="5 6">
    <name type="scientific">Nocardioides zhouii</name>
    <dbReference type="NCBI Taxonomy" id="1168729"/>
    <lineage>
        <taxon>Bacteria</taxon>
        <taxon>Bacillati</taxon>
        <taxon>Actinomycetota</taxon>
        <taxon>Actinomycetes</taxon>
        <taxon>Propionibacteriales</taxon>
        <taxon>Nocardioidaceae</taxon>
        <taxon>Nocardioides</taxon>
    </lineage>
</organism>
<comment type="caution">
    <text evidence="5">The sequence shown here is derived from an EMBL/GenBank/DDBJ whole genome shotgun (WGS) entry which is preliminary data.</text>
</comment>
<sequence length="415" mass="45526">MTLETDLRGLAEALGARIPTLVSAIEEALAREVPEIYAMDDPALAETERPNILSGLTSIVDGLAHGRRPPDRAADAALQEVRVMAQAGIDLHSLLRSYRVGQSVLWQAIVEETLRLVDTDERRMAVLNQASDFHFAWNNRVTESVIAAYQIEHDAYFLRNQDQKRRVVVSDILRGVPADVDQLGYSLNSAHLAVVAWGRSPEANIRALAASFDAGQLVVSGTSGSFVGWLGSSALKSALERQSHAVEAMPGTHLALGEVEHGVEGFRLSYRQARQAYRVGRLVATQVVHYGDVALESLMLKDRQEVQDFVSRELGPLRDEGSSRDELLKSTLRAYFRAGLNAATTAQAIDVHERTVAYRLRSIESRLGVSVAARRDELAAALRLADLLDRSPGDDRRDFSYKDVGLGPDPEIGMP</sequence>
<feature type="domain" description="RsbT co-antagonist protein RsbRD N-terminal" evidence="3">
    <location>
        <begin position="19"/>
        <end position="159"/>
    </location>
</feature>
<evidence type="ECO:0000259" key="3">
    <source>
        <dbReference type="Pfam" id="PF14361"/>
    </source>
</evidence>
<dbReference type="OrthoDB" id="3663486at2"/>
<dbReference type="PANTHER" id="PTHR33744:SF1">
    <property type="entry name" value="DNA-BINDING TRANSCRIPTIONAL ACTIVATOR ADER"/>
    <property type="match status" value="1"/>
</dbReference>
<keyword evidence="6" id="KW-1185">Reference proteome</keyword>
<dbReference type="Pfam" id="PF13556">
    <property type="entry name" value="HTH_30"/>
    <property type="match status" value="1"/>
</dbReference>
<name>A0A4Q2SNG6_9ACTN</name>
<evidence type="ECO:0000256" key="1">
    <source>
        <dbReference type="ARBA" id="ARBA00006754"/>
    </source>
</evidence>
<evidence type="ECO:0000259" key="2">
    <source>
        <dbReference type="Pfam" id="PF13556"/>
    </source>
</evidence>
<evidence type="ECO:0000313" key="5">
    <source>
        <dbReference type="EMBL" id="RYC05619.1"/>
    </source>
</evidence>
<comment type="similarity">
    <text evidence="1">Belongs to the CdaR family.</text>
</comment>
<feature type="domain" description="CdaR GGDEF-like" evidence="4">
    <location>
        <begin position="181"/>
        <end position="279"/>
    </location>
</feature>
<dbReference type="PANTHER" id="PTHR33744">
    <property type="entry name" value="CARBOHYDRATE DIACID REGULATOR"/>
    <property type="match status" value="1"/>
</dbReference>